<evidence type="ECO:0000256" key="9">
    <source>
        <dbReference type="HAMAP-Rule" id="MF_00158"/>
    </source>
</evidence>
<dbReference type="InterPro" id="IPR042176">
    <property type="entry name" value="Pantoate_ligase_C"/>
</dbReference>
<comment type="function">
    <text evidence="9">Catalyzes the condensation of pantoate with beta-alanine in an ATP-dependent reaction via a pantoyl-adenylate intermediate.</text>
</comment>
<feature type="binding site" evidence="9">
    <location>
        <begin position="147"/>
        <end position="150"/>
    </location>
    <ligand>
        <name>ATP</name>
        <dbReference type="ChEBI" id="CHEBI:30616"/>
    </ligand>
</feature>
<dbReference type="OrthoDB" id="9773087at2"/>
<dbReference type="GO" id="GO:0015940">
    <property type="term" value="P:pantothenate biosynthetic process"/>
    <property type="evidence" value="ECO:0007669"/>
    <property type="project" value="UniProtKB-UniRule"/>
</dbReference>
<keyword evidence="11" id="KW-1185">Reference proteome</keyword>
<dbReference type="EMBL" id="CP144914">
    <property type="protein sequence ID" value="WWD81494.1"/>
    <property type="molecule type" value="Genomic_DNA"/>
</dbReference>
<dbReference type="Gene3D" id="3.40.50.620">
    <property type="entry name" value="HUPs"/>
    <property type="match status" value="1"/>
</dbReference>
<proteinExistence type="inferred from homology"/>
<evidence type="ECO:0000313" key="11">
    <source>
        <dbReference type="Proteomes" id="UP000321816"/>
    </source>
</evidence>
<name>A0A5C7F3R0_9BACI</name>
<dbReference type="GO" id="GO:0005524">
    <property type="term" value="F:ATP binding"/>
    <property type="evidence" value="ECO:0007669"/>
    <property type="project" value="UniProtKB-KW"/>
</dbReference>
<dbReference type="InterPro" id="IPR003721">
    <property type="entry name" value="Pantoate_ligase"/>
</dbReference>
<dbReference type="HAMAP" id="MF_00158">
    <property type="entry name" value="PanC"/>
    <property type="match status" value="1"/>
</dbReference>
<comment type="subcellular location">
    <subcellularLocation>
        <location evidence="9">Cytoplasm</location>
    </subcellularLocation>
</comment>
<feature type="binding site" evidence="9">
    <location>
        <position position="153"/>
    </location>
    <ligand>
        <name>(R)-pantoate</name>
        <dbReference type="ChEBI" id="CHEBI:15980"/>
    </ligand>
</feature>
<evidence type="ECO:0000256" key="6">
    <source>
        <dbReference type="ARBA" id="ARBA00022741"/>
    </source>
</evidence>
<comment type="miscellaneous">
    <text evidence="9">The reaction proceeds by a bi uni uni bi ping pong mechanism.</text>
</comment>
<keyword evidence="4 9" id="KW-0436">Ligase</keyword>
<evidence type="ECO:0000256" key="4">
    <source>
        <dbReference type="ARBA" id="ARBA00022598"/>
    </source>
</evidence>
<comment type="pathway">
    <text evidence="1 9">Cofactor biosynthesis; (R)-pantothenate biosynthesis; (R)-pantothenate from (R)-pantoate and beta-alanine: step 1/1.</text>
</comment>
<feature type="binding site" evidence="9">
    <location>
        <position position="61"/>
    </location>
    <ligand>
        <name>beta-alanine</name>
        <dbReference type="ChEBI" id="CHEBI:57966"/>
    </ligand>
</feature>
<dbReference type="CDD" id="cd00560">
    <property type="entry name" value="PanC"/>
    <property type="match status" value="1"/>
</dbReference>
<dbReference type="GO" id="GO:0004592">
    <property type="term" value="F:pantoate-beta-alanine ligase activity"/>
    <property type="evidence" value="ECO:0007669"/>
    <property type="project" value="UniProtKB-UniRule"/>
</dbReference>
<dbReference type="NCBIfam" id="TIGR00018">
    <property type="entry name" value="panC"/>
    <property type="match status" value="1"/>
</dbReference>
<reference evidence="10 11" key="1">
    <citation type="submission" date="2024-01" db="EMBL/GenBank/DDBJ databases">
        <title>Complete Genome Sequence of Alkalicoccus halolimnae BZ-SZ-XJ29T, a Moderately Halophilic Bacterium Isolated from a Salt Lake.</title>
        <authorList>
            <person name="Zhao B."/>
        </authorList>
    </citation>
    <scope>NUCLEOTIDE SEQUENCE [LARGE SCALE GENOMIC DNA]</scope>
    <source>
        <strain evidence="10 11">BZ-SZ-XJ29</strain>
    </source>
</reference>
<evidence type="ECO:0000256" key="8">
    <source>
        <dbReference type="ARBA" id="ARBA00048258"/>
    </source>
</evidence>
<dbReference type="Gene3D" id="3.30.1300.10">
    <property type="entry name" value="Pantoate-beta-alanine ligase, C-terminal domain"/>
    <property type="match status" value="1"/>
</dbReference>
<dbReference type="SUPFAM" id="SSF52374">
    <property type="entry name" value="Nucleotidylyl transferase"/>
    <property type="match status" value="1"/>
</dbReference>
<dbReference type="InterPro" id="IPR014729">
    <property type="entry name" value="Rossmann-like_a/b/a_fold"/>
</dbReference>
<keyword evidence="5 9" id="KW-0566">Pantothenate biosynthesis</keyword>
<evidence type="ECO:0000313" key="10">
    <source>
        <dbReference type="EMBL" id="WWD81494.1"/>
    </source>
</evidence>
<feature type="binding site" evidence="9">
    <location>
        <position position="61"/>
    </location>
    <ligand>
        <name>(R)-pantoate</name>
        <dbReference type="ChEBI" id="CHEBI:15980"/>
    </ligand>
</feature>
<comment type="subunit">
    <text evidence="9">Homodimer.</text>
</comment>
<dbReference type="EC" id="6.3.2.1" evidence="9"/>
<keyword evidence="3 9" id="KW-0963">Cytoplasm</keyword>
<feature type="binding site" evidence="9">
    <location>
        <begin position="30"/>
        <end position="37"/>
    </location>
    <ligand>
        <name>ATP</name>
        <dbReference type="ChEBI" id="CHEBI:30616"/>
    </ligand>
</feature>
<protein>
    <recommendedName>
        <fullName evidence="9">Pantothenate synthetase</fullName>
        <shortName evidence="9">PS</shortName>
        <ecNumber evidence="9">6.3.2.1</ecNumber>
    </recommendedName>
    <alternativeName>
        <fullName evidence="9">Pantoate--beta-alanine ligase</fullName>
    </alternativeName>
    <alternativeName>
        <fullName evidence="9">Pantoate-activating enzyme</fullName>
    </alternativeName>
</protein>
<dbReference type="KEGG" id="ahal:FTX54_008145"/>
<dbReference type="NCBIfam" id="TIGR00125">
    <property type="entry name" value="cyt_tran_rel"/>
    <property type="match status" value="1"/>
</dbReference>
<evidence type="ECO:0000256" key="2">
    <source>
        <dbReference type="ARBA" id="ARBA00009256"/>
    </source>
</evidence>
<evidence type="ECO:0000256" key="7">
    <source>
        <dbReference type="ARBA" id="ARBA00022840"/>
    </source>
</evidence>
<dbReference type="Pfam" id="PF02569">
    <property type="entry name" value="Pantoate_ligase"/>
    <property type="match status" value="1"/>
</dbReference>
<dbReference type="PANTHER" id="PTHR21299:SF1">
    <property type="entry name" value="PANTOATE--BETA-ALANINE LIGASE"/>
    <property type="match status" value="1"/>
</dbReference>
<evidence type="ECO:0000256" key="5">
    <source>
        <dbReference type="ARBA" id="ARBA00022655"/>
    </source>
</evidence>
<accession>A0A5C7F3R0</accession>
<organism evidence="10 11">
    <name type="scientific">Alkalicoccus halolimnae</name>
    <dbReference type="NCBI Taxonomy" id="1667239"/>
    <lineage>
        <taxon>Bacteria</taxon>
        <taxon>Bacillati</taxon>
        <taxon>Bacillota</taxon>
        <taxon>Bacilli</taxon>
        <taxon>Bacillales</taxon>
        <taxon>Bacillaceae</taxon>
        <taxon>Alkalicoccus</taxon>
    </lineage>
</organism>
<feature type="active site" description="Proton donor" evidence="9">
    <location>
        <position position="37"/>
    </location>
</feature>
<comment type="catalytic activity">
    <reaction evidence="8 9">
        <text>(R)-pantoate + beta-alanine + ATP = (R)-pantothenate + AMP + diphosphate + H(+)</text>
        <dbReference type="Rhea" id="RHEA:10912"/>
        <dbReference type="ChEBI" id="CHEBI:15378"/>
        <dbReference type="ChEBI" id="CHEBI:15980"/>
        <dbReference type="ChEBI" id="CHEBI:29032"/>
        <dbReference type="ChEBI" id="CHEBI:30616"/>
        <dbReference type="ChEBI" id="CHEBI:33019"/>
        <dbReference type="ChEBI" id="CHEBI:57966"/>
        <dbReference type="ChEBI" id="CHEBI:456215"/>
        <dbReference type="EC" id="6.3.2.1"/>
    </reaction>
</comment>
<dbReference type="AlphaFoldDB" id="A0A5C7F3R0"/>
<dbReference type="InterPro" id="IPR004821">
    <property type="entry name" value="Cyt_trans-like"/>
</dbReference>
<evidence type="ECO:0000256" key="1">
    <source>
        <dbReference type="ARBA" id="ARBA00004990"/>
    </source>
</evidence>
<feature type="binding site" evidence="9">
    <location>
        <position position="176"/>
    </location>
    <ligand>
        <name>ATP</name>
        <dbReference type="ChEBI" id="CHEBI:30616"/>
    </ligand>
</feature>
<keyword evidence="7 9" id="KW-0067">ATP-binding</keyword>
<feature type="binding site" evidence="9">
    <location>
        <begin position="184"/>
        <end position="187"/>
    </location>
    <ligand>
        <name>ATP</name>
        <dbReference type="ChEBI" id="CHEBI:30616"/>
    </ligand>
</feature>
<evidence type="ECO:0000256" key="3">
    <source>
        <dbReference type="ARBA" id="ARBA00022490"/>
    </source>
</evidence>
<dbReference type="PANTHER" id="PTHR21299">
    <property type="entry name" value="CYTIDYLATE KINASE/PANTOATE-BETA-ALANINE LIGASE"/>
    <property type="match status" value="1"/>
</dbReference>
<dbReference type="GO" id="GO:0005829">
    <property type="term" value="C:cytosol"/>
    <property type="evidence" value="ECO:0007669"/>
    <property type="project" value="TreeGrafter"/>
</dbReference>
<dbReference type="Proteomes" id="UP000321816">
    <property type="component" value="Chromosome"/>
</dbReference>
<sequence length="279" mass="31223">MKQVSKIKELRSLIQDAKQDGKRIGFVPTMGYLHEGHLALVNEARKNTDVVVMSIFVNPLQFGEGEDFETYPRSEERDREMAEGKGVDILFLPDAEEMYPRPMRSAVNILQGTDVMCGASRPGHFNGVATVVLKLFNMVDPDAAFFGQKDAQQVAVIENMIKDFNMNIKIFPAPIVREKDGLAMSSRNINLSPAERKEAPEIYKILQQAAALIRNGKADTAMKEASEKLYALKAEVDYLELRTFPDLGKSDGTDVGKIILAAAVKYEKVRLIDNIIWEQ</sequence>
<dbReference type="FunFam" id="3.40.50.620:FF:000013">
    <property type="entry name" value="Pantothenate synthetase"/>
    <property type="match status" value="1"/>
</dbReference>
<comment type="similarity">
    <text evidence="2 9">Belongs to the pantothenate synthetase family.</text>
</comment>
<gene>
    <name evidence="9 10" type="primary">panC</name>
    <name evidence="10" type="ORF">FTX54_008145</name>
</gene>
<dbReference type="RefSeq" id="WP_147804764.1">
    <property type="nucleotide sequence ID" value="NZ_CP144914.1"/>
</dbReference>
<keyword evidence="6 9" id="KW-0547">Nucleotide-binding</keyword>